<feature type="compositionally biased region" description="Polar residues" evidence="13">
    <location>
        <begin position="526"/>
        <end position="538"/>
    </location>
</feature>
<evidence type="ECO:0000256" key="13">
    <source>
        <dbReference type="SAM" id="MobiDB-lite"/>
    </source>
</evidence>
<feature type="region of interest" description="Disordered" evidence="13">
    <location>
        <begin position="290"/>
        <end position="316"/>
    </location>
</feature>
<feature type="domain" description="Bromo" evidence="15">
    <location>
        <begin position="189"/>
        <end position="261"/>
    </location>
</feature>
<dbReference type="SUPFAM" id="SSF47370">
    <property type="entry name" value="Bromodomain"/>
    <property type="match status" value="1"/>
</dbReference>
<dbReference type="Gene3D" id="1.20.1270.220">
    <property type="match status" value="1"/>
</dbReference>
<evidence type="ECO:0000256" key="9">
    <source>
        <dbReference type="ARBA" id="ARBA00023163"/>
    </source>
</evidence>
<feature type="region of interest" description="Disordered" evidence="13">
    <location>
        <begin position="580"/>
        <end position="626"/>
    </location>
</feature>
<feature type="region of interest" description="Disordered" evidence="13">
    <location>
        <begin position="1"/>
        <end position="32"/>
    </location>
</feature>
<sequence>MLAKRDSFAGEYYCGPYEPPGESEGSGSSGRIDTEITASEDLSAPTRKCISLNPDKHDTFGVGIQVLSLSKMSLSERKGLIHRLRNELEQIRMLQKKVELQRTNGVTVSSSSDILSCSNGQNLPDARYFQKSSMMASGPGKKGNPSSGKARGLNRTLSGKSESAKHASVENTSNIMLMKQCDGLLKRLMSHQYGWVFNQPVDIVKLNIPDYFNVIKHPMDLGTVKKKIASGAYASPLEFHDDVRLTFSNAMTYNPPGNDVHIMADTLNKFFEVRWKNIEKKLPVIGTQLVQSKAPSEDKETSKPMPPAKKRKTTSVTQEIINEPIKRMTDEEKHNLGRQLESLLSEMPTHIIDFLRENSSNGSESGEEEIEIDIDDLSDDTLFKLKRLLDDHLQEKQKTQVRGEPCEIEVMNESAPSDSSLQPGKGNDQADEDVDIGGNEPPVSSYPPVEIEKDTGYRSTKSVSSSSSRDSDSSSSDGESGGAKALNLVDAVEVPKAVDFGAQFDEKASVDNLLQKNQCMGGLDQLEQTSQPKPSSVESDGCRDGDSAPTERQISPEKLYRAALLKKRFADTIIKAREKALTQGDKGDPEKLHREREELEQRRKKEKAQLQAEAEAAEDARRRAEAEAAAEARRKRELEREEARQALLKMEKTIEINENSRFLEDLEMLSAAPVENLPSSVDGACLDPSLDALGSFKFGSSNPLEQLGLYMKEDEEEEEAVFLATFAIFSDQNRGFSSSNTETQNLALDYSIAYFLTDLLHYLIFFPSDILFIAHHLATLFVFITCRHLVFHGSFAILSLLILAEVTSFCQNVWTLATARRHDNRLAAKVYSFLSPYFYAFYSVVRGIFGPFFMYQMGAFYMSGRADNVIPRWVWIFWMIVVLTAIGVSILWISNLWFELFKEKKAILEKEL</sequence>
<keyword evidence="10" id="KW-0539">Nucleus</keyword>
<dbReference type="InterPro" id="IPR036427">
    <property type="entry name" value="Bromodomain-like_sf"/>
</dbReference>
<keyword evidence="6" id="KW-0175">Coiled coil</keyword>
<dbReference type="SMART" id="SM00724">
    <property type="entry name" value="TLC"/>
    <property type="match status" value="1"/>
</dbReference>
<feature type="region of interest" description="Disordered" evidence="13">
    <location>
        <begin position="525"/>
        <end position="555"/>
    </location>
</feature>
<evidence type="ECO:0000256" key="1">
    <source>
        <dbReference type="ARBA" id="ARBA00004123"/>
    </source>
</evidence>
<feature type="transmembrane region" description="Helical" evidence="14">
    <location>
        <begin position="795"/>
        <end position="817"/>
    </location>
</feature>
<feature type="domain" description="TLC" evidence="16">
    <location>
        <begin position="705"/>
        <end position="905"/>
    </location>
</feature>
<dbReference type="InterPro" id="IPR006634">
    <property type="entry name" value="TLC-dom"/>
</dbReference>
<dbReference type="PROSITE" id="PS51525">
    <property type="entry name" value="NET"/>
    <property type="match status" value="1"/>
</dbReference>
<evidence type="ECO:0000256" key="4">
    <source>
        <dbReference type="ARBA" id="ARBA00022989"/>
    </source>
</evidence>
<organism evidence="18 19">
    <name type="scientific">Hibiscus sabdariffa</name>
    <name type="common">roselle</name>
    <dbReference type="NCBI Taxonomy" id="183260"/>
    <lineage>
        <taxon>Eukaryota</taxon>
        <taxon>Viridiplantae</taxon>
        <taxon>Streptophyta</taxon>
        <taxon>Embryophyta</taxon>
        <taxon>Tracheophyta</taxon>
        <taxon>Spermatophyta</taxon>
        <taxon>Magnoliopsida</taxon>
        <taxon>eudicotyledons</taxon>
        <taxon>Gunneridae</taxon>
        <taxon>Pentapetalae</taxon>
        <taxon>rosids</taxon>
        <taxon>malvids</taxon>
        <taxon>Malvales</taxon>
        <taxon>Malvaceae</taxon>
        <taxon>Malvoideae</taxon>
        <taxon>Hibiscus</taxon>
    </lineage>
</organism>
<dbReference type="InterPro" id="IPR001487">
    <property type="entry name" value="Bromodomain"/>
</dbReference>
<proteinExistence type="predicted"/>
<dbReference type="PROSITE" id="PS50014">
    <property type="entry name" value="BROMODOMAIN_2"/>
    <property type="match status" value="1"/>
</dbReference>
<evidence type="ECO:0000256" key="5">
    <source>
        <dbReference type="ARBA" id="ARBA00023015"/>
    </source>
</evidence>
<feature type="transmembrane region" description="Helical" evidence="14">
    <location>
        <begin position="837"/>
        <end position="861"/>
    </location>
</feature>
<evidence type="ECO:0000256" key="14">
    <source>
        <dbReference type="SAM" id="Phobius"/>
    </source>
</evidence>
<dbReference type="PRINTS" id="PR00503">
    <property type="entry name" value="BROMODOMAIN"/>
</dbReference>
<evidence type="ECO:0000256" key="11">
    <source>
        <dbReference type="PROSITE-ProRule" id="PRU00035"/>
    </source>
</evidence>
<evidence type="ECO:0000259" key="17">
    <source>
        <dbReference type="PROSITE" id="PS51525"/>
    </source>
</evidence>
<evidence type="ECO:0000259" key="15">
    <source>
        <dbReference type="PROSITE" id="PS50014"/>
    </source>
</evidence>
<dbReference type="InterPro" id="IPR038336">
    <property type="entry name" value="NET_sf"/>
</dbReference>
<evidence type="ECO:0000256" key="8">
    <source>
        <dbReference type="ARBA" id="ARBA00023136"/>
    </source>
</evidence>
<evidence type="ECO:0000256" key="2">
    <source>
        <dbReference type="ARBA" id="ARBA00004141"/>
    </source>
</evidence>
<dbReference type="PROSITE" id="PS50922">
    <property type="entry name" value="TLC"/>
    <property type="match status" value="1"/>
</dbReference>
<feature type="compositionally biased region" description="Low complexity" evidence="13">
    <location>
        <begin position="137"/>
        <end position="149"/>
    </location>
</feature>
<keyword evidence="4 14" id="KW-1133">Transmembrane helix</keyword>
<dbReference type="InterPro" id="IPR027353">
    <property type="entry name" value="NET_dom"/>
</dbReference>
<dbReference type="PANTHER" id="PTHR46136">
    <property type="entry name" value="TRANSCRIPTION FACTOR GTE8"/>
    <property type="match status" value="1"/>
</dbReference>
<evidence type="ECO:0000313" key="18">
    <source>
        <dbReference type="EMBL" id="KAK9039598.1"/>
    </source>
</evidence>
<evidence type="ECO:0008006" key="20">
    <source>
        <dbReference type="Google" id="ProtNLM"/>
    </source>
</evidence>
<dbReference type="Proteomes" id="UP001396334">
    <property type="component" value="Unassembled WGS sequence"/>
</dbReference>
<evidence type="ECO:0000256" key="7">
    <source>
        <dbReference type="ARBA" id="ARBA00023117"/>
    </source>
</evidence>
<feature type="compositionally biased region" description="Low complexity" evidence="13">
    <location>
        <begin position="462"/>
        <end position="478"/>
    </location>
</feature>
<dbReference type="SMART" id="SM00297">
    <property type="entry name" value="BROMO"/>
    <property type="match status" value="1"/>
</dbReference>
<comment type="subcellular location">
    <subcellularLocation>
        <location evidence="2">Membrane</location>
        <topology evidence="2">Multi-pass membrane protein</topology>
    </subcellularLocation>
    <subcellularLocation>
        <location evidence="1">Nucleus</location>
    </subcellularLocation>
</comment>
<feature type="region of interest" description="Disordered" evidence="13">
    <location>
        <begin position="133"/>
        <end position="168"/>
    </location>
</feature>
<accession>A0ABR2TQ47</accession>
<feature type="transmembrane region" description="Helical" evidence="14">
    <location>
        <begin position="759"/>
        <end position="783"/>
    </location>
</feature>
<dbReference type="Pfam" id="PF00439">
    <property type="entry name" value="Bromodomain"/>
    <property type="match status" value="1"/>
</dbReference>
<dbReference type="CDD" id="cd05506">
    <property type="entry name" value="Bromo_plant1"/>
    <property type="match status" value="1"/>
</dbReference>
<keyword evidence="19" id="KW-1185">Reference proteome</keyword>
<feature type="compositionally biased region" description="Low complexity" evidence="13">
    <location>
        <begin position="10"/>
        <end position="30"/>
    </location>
</feature>
<evidence type="ECO:0000256" key="10">
    <source>
        <dbReference type="ARBA" id="ARBA00023242"/>
    </source>
</evidence>
<dbReference type="InterPro" id="IPR052442">
    <property type="entry name" value="Env_Response_Regulator"/>
</dbReference>
<feature type="transmembrane region" description="Helical" evidence="14">
    <location>
        <begin position="873"/>
        <end position="893"/>
    </location>
</feature>
<gene>
    <name evidence="18" type="ORF">V6N11_014794</name>
</gene>
<evidence type="ECO:0000256" key="6">
    <source>
        <dbReference type="ARBA" id="ARBA00023054"/>
    </source>
</evidence>
<dbReference type="Gene3D" id="1.20.920.10">
    <property type="entry name" value="Bromodomain-like"/>
    <property type="match status" value="1"/>
</dbReference>
<keyword evidence="3 12" id="KW-0812">Transmembrane</keyword>
<evidence type="ECO:0000256" key="12">
    <source>
        <dbReference type="PROSITE-ProRule" id="PRU00205"/>
    </source>
</evidence>
<name>A0ABR2TQ47_9ROSI</name>
<dbReference type="EMBL" id="JBBPBN010000004">
    <property type="protein sequence ID" value="KAK9039598.1"/>
    <property type="molecule type" value="Genomic_DNA"/>
</dbReference>
<evidence type="ECO:0000256" key="3">
    <source>
        <dbReference type="ARBA" id="ARBA00022692"/>
    </source>
</evidence>
<keyword evidence="7 11" id="KW-0103">Bromodomain</keyword>
<keyword evidence="5" id="KW-0805">Transcription regulation</keyword>
<evidence type="ECO:0000313" key="19">
    <source>
        <dbReference type="Proteomes" id="UP001396334"/>
    </source>
</evidence>
<feature type="compositionally biased region" description="Basic and acidic residues" evidence="13">
    <location>
        <begin position="580"/>
        <end position="603"/>
    </location>
</feature>
<protein>
    <recommendedName>
        <fullName evidence="20">Transcription factor GTE8</fullName>
    </recommendedName>
</protein>
<evidence type="ECO:0000259" key="16">
    <source>
        <dbReference type="PROSITE" id="PS50922"/>
    </source>
</evidence>
<dbReference type="Pfam" id="PF17035">
    <property type="entry name" value="BET"/>
    <property type="match status" value="1"/>
</dbReference>
<keyword evidence="8 12" id="KW-0472">Membrane</keyword>
<dbReference type="InterPro" id="IPR037377">
    <property type="entry name" value="GTE_bromo"/>
</dbReference>
<comment type="caution">
    <text evidence="18">The sequence shown here is derived from an EMBL/GenBank/DDBJ whole genome shotgun (WGS) entry which is preliminary data.</text>
</comment>
<feature type="region of interest" description="Disordered" evidence="13">
    <location>
        <begin position="412"/>
        <end position="482"/>
    </location>
</feature>
<dbReference type="PANTHER" id="PTHR46136:SF1">
    <property type="entry name" value="TRANSCRIPTION FACTOR GTE11-RELATED"/>
    <property type="match status" value="1"/>
</dbReference>
<dbReference type="Pfam" id="PF03798">
    <property type="entry name" value="TRAM_LAG1_CLN8"/>
    <property type="match status" value="1"/>
</dbReference>
<feature type="domain" description="NET" evidence="17">
    <location>
        <begin position="318"/>
        <end position="400"/>
    </location>
</feature>
<keyword evidence="9" id="KW-0804">Transcription</keyword>
<reference evidence="18 19" key="1">
    <citation type="journal article" date="2024" name="G3 (Bethesda)">
        <title>Genome assembly of Hibiscus sabdariffa L. provides insights into metabolisms of medicinal natural products.</title>
        <authorList>
            <person name="Kim T."/>
        </authorList>
    </citation>
    <scope>NUCLEOTIDE SEQUENCE [LARGE SCALE GENOMIC DNA]</scope>
    <source>
        <strain evidence="18">TK-2024</strain>
        <tissue evidence="18">Old leaves</tissue>
    </source>
</reference>